<evidence type="ECO:0000313" key="5">
    <source>
        <dbReference type="EMBL" id="KKN36154.1"/>
    </source>
</evidence>
<protein>
    <recommendedName>
        <fullName evidence="6">Tyr recombinase domain-containing protein</fullName>
    </recommendedName>
</protein>
<evidence type="ECO:0000259" key="3">
    <source>
        <dbReference type="PROSITE" id="PS51898"/>
    </source>
</evidence>
<dbReference type="InterPro" id="IPR050090">
    <property type="entry name" value="Tyrosine_recombinase_XerCD"/>
</dbReference>
<feature type="domain" description="Tyr recombinase" evidence="3">
    <location>
        <begin position="161"/>
        <end position="369"/>
    </location>
</feature>
<dbReference type="GO" id="GO:0006310">
    <property type="term" value="P:DNA recombination"/>
    <property type="evidence" value="ECO:0007669"/>
    <property type="project" value="UniProtKB-KW"/>
</dbReference>
<dbReference type="EMBL" id="LAZR01001985">
    <property type="protein sequence ID" value="KKN36154.1"/>
    <property type="molecule type" value="Genomic_DNA"/>
</dbReference>
<dbReference type="SUPFAM" id="SSF56349">
    <property type="entry name" value="DNA breaking-rejoining enzymes"/>
    <property type="match status" value="1"/>
</dbReference>
<comment type="caution">
    <text evidence="5">The sequence shown here is derived from an EMBL/GenBank/DDBJ whole genome shotgun (WGS) entry which is preliminary data.</text>
</comment>
<dbReference type="PROSITE" id="PS51900">
    <property type="entry name" value="CB"/>
    <property type="match status" value="1"/>
</dbReference>
<dbReference type="Pfam" id="PF00589">
    <property type="entry name" value="Phage_integrase"/>
    <property type="match status" value="1"/>
</dbReference>
<evidence type="ECO:0000256" key="2">
    <source>
        <dbReference type="ARBA" id="ARBA00023172"/>
    </source>
</evidence>
<evidence type="ECO:0008006" key="6">
    <source>
        <dbReference type="Google" id="ProtNLM"/>
    </source>
</evidence>
<dbReference type="InterPro" id="IPR013762">
    <property type="entry name" value="Integrase-like_cat_sf"/>
</dbReference>
<accession>A0A0F9Q109</accession>
<dbReference type="PANTHER" id="PTHR30349:SF41">
    <property type="entry name" value="INTEGRASE_RECOMBINASE PROTEIN MJ0367-RELATED"/>
    <property type="match status" value="1"/>
</dbReference>
<dbReference type="PROSITE" id="PS51898">
    <property type="entry name" value="TYR_RECOMBINASE"/>
    <property type="match status" value="1"/>
</dbReference>
<dbReference type="GO" id="GO:0003677">
    <property type="term" value="F:DNA binding"/>
    <property type="evidence" value="ECO:0007669"/>
    <property type="project" value="UniProtKB-KW"/>
</dbReference>
<dbReference type="CDD" id="cd00397">
    <property type="entry name" value="DNA_BRE_C"/>
    <property type="match status" value="1"/>
</dbReference>
<evidence type="ECO:0000256" key="1">
    <source>
        <dbReference type="ARBA" id="ARBA00023125"/>
    </source>
</evidence>
<dbReference type="PANTHER" id="PTHR30349">
    <property type="entry name" value="PHAGE INTEGRASE-RELATED"/>
    <property type="match status" value="1"/>
</dbReference>
<organism evidence="5">
    <name type="scientific">marine sediment metagenome</name>
    <dbReference type="NCBI Taxonomy" id="412755"/>
    <lineage>
        <taxon>unclassified sequences</taxon>
        <taxon>metagenomes</taxon>
        <taxon>ecological metagenomes</taxon>
    </lineage>
</organism>
<reference evidence="5" key="1">
    <citation type="journal article" date="2015" name="Nature">
        <title>Complex archaea that bridge the gap between prokaryotes and eukaryotes.</title>
        <authorList>
            <person name="Spang A."/>
            <person name="Saw J.H."/>
            <person name="Jorgensen S.L."/>
            <person name="Zaremba-Niedzwiedzka K."/>
            <person name="Martijn J."/>
            <person name="Lind A.E."/>
            <person name="van Eijk R."/>
            <person name="Schleper C."/>
            <person name="Guy L."/>
            <person name="Ettema T.J."/>
        </authorList>
    </citation>
    <scope>NUCLEOTIDE SEQUENCE</scope>
</reference>
<dbReference type="InterPro" id="IPR011010">
    <property type="entry name" value="DNA_brk_join_enz"/>
</dbReference>
<gene>
    <name evidence="5" type="ORF">LCGC14_0776370</name>
</gene>
<evidence type="ECO:0000259" key="4">
    <source>
        <dbReference type="PROSITE" id="PS51900"/>
    </source>
</evidence>
<dbReference type="AlphaFoldDB" id="A0A0F9Q109"/>
<feature type="domain" description="Core-binding (CB)" evidence="4">
    <location>
        <begin position="63"/>
        <end position="143"/>
    </location>
</feature>
<dbReference type="Gene3D" id="1.10.443.10">
    <property type="entry name" value="Intergrase catalytic core"/>
    <property type="match status" value="1"/>
</dbReference>
<keyword evidence="1" id="KW-0238">DNA-binding</keyword>
<dbReference type="InterPro" id="IPR002104">
    <property type="entry name" value="Integrase_catalytic"/>
</dbReference>
<sequence>MNQEIRVKIVHRADRRNLVFRWSDPVTGESGEQTTGTSKRWEAKRRRLEFIKELEARRPVTTADWSAAAERYEREHLSRRSADHLAGWRKARNRFVGVVDPQTLFDLNDSTVSEFRGALHGQVAPASIDSYLRSLRAFAHWGAKIFEGYTPPAISTEKSKSKGRPLSAKEFKRMLSACDQVCPDHAGSWRLLLRGLAFSGLRLGQALELNWDAEAPIRVCRIKSPQPLLYIAQETHKGRREQWIPMIPPLVKLLRKIPLGQQEGFVFNPRLLKGITRSRETTSEIIRKIGQAAEIQVGTRLKKDREAATAVTVPKYASAHDLKRTFVQILIRQGLHPSEVMLFAQHQSYETTARHYAEHDATRLGGRVRELFRKRKTQKRAGAKSGDILRLKDFRRNA</sequence>
<dbReference type="GO" id="GO:0015074">
    <property type="term" value="P:DNA integration"/>
    <property type="evidence" value="ECO:0007669"/>
    <property type="project" value="InterPro"/>
</dbReference>
<keyword evidence="2" id="KW-0233">DNA recombination</keyword>
<proteinExistence type="predicted"/>
<name>A0A0F9Q109_9ZZZZ</name>
<dbReference type="InterPro" id="IPR044068">
    <property type="entry name" value="CB"/>
</dbReference>